<dbReference type="OrthoDB" id="10251809at2759"/>
<dbReference type="InterPro" id="IPR052124">
    <property type="entry name" value="Rab9_kelch_effector"/>
</dbReference>
<feature type="non-terminal residue" evidence="3">
    <location>
        <position position="269"/>
    </location>
</feature>
<evidence type="ECO:0000256" key="1">
    <source>
        <dbReference type="ARBA" id="ARBA00022441"/>
    </source>
</evidence>
<proteinExistence type="predicted"/>
<dbReference type="SUPFAM" id="SSF50965">
    <property type="entry name" value="Galactose oxidase, central domain"/>
    <property type="match status" value="1"/>
</dbReference>
<dbReference type="Gene3D" id="2.120.10.80">
    <property type="entry name" value="Kelch-type beta propeller"/>
    <property type="match status" value="2"/>
</dbReference>
<dbReference type="InterPro" id="IPR011043">
    <property type="entry name" value="Gal_Oxase/kelch_b-propeller"/>
</dbReference>
<dbReference type="AlphaFoldDB" id="A0A8S0PVE6"/>
<keyword evidence="1" id="KW-0880">Kelch repeat</keyword>
<protein>
    <submittedName>
        <fullName evidence="3">Tip elongation aberrant 1 isoform X3</fullName>
    </submittedName>
</protein>
<evidence type="ECO:0000313" key="4">
    <source>
        <dbReference type="Proteomes" id="UP000594638"/>
    </source>
</evidence>
<dbReference type="Pfam" id="PF24681">
    <property type="entry name" value="Kelch_KLHDC2_KLHL20_DRC7"/>
    <property type="match status" value="1"/>
</dbReference>
<dbReference type="EMBL" id="CACTIH010000296">
    <property type="protein sequence ID" value="CAA2958965.1"/>
    <property type="molecule type" value="Genomic_DNA"/>
</dbReference>
<dbReference type="InterPro" id="IPR015915">
    <property type="entry name" value="Kelch-typ_b-propeller"/>
</dbReference>
<dbReference type="Gramene" id="OE9A022836T1">
    <property type="protein sequence ID" value="OE9A022836C1"/>
    <property type="gene ID" value="OE9A022836"/>
</dbReference>
<dbReference type="Proteomes" id="UP000594638">
    <property type="component" value="Unassembled WGS sequence"/>
</dbReference>
<comment type="caution">
    <text evidence="3">The sequence shown here is derived from an EMBL/GenBank/DDBJ whole genome shotgun (WGS) entry which is preliminary data.</text>
</comment>
<gene>
    <name evidence="3" type="ORF">OLEA9_A022836</name>
</gene>
<keyword evidence="2" id="KW-0677">Repeat</keyword>
<evidence type="ECO:0000313" key="3">
    <source>
        <dbReference type="EMBL" id="CAA2958965.1"/>
    </source>
</evidence>
<dbReference type="PANTHER" id="PTHR46647:SF1">
    <property type="entry name" value="RAB9 EFFECTOR PROTEIN WITH KELCH MOTIFS"/>
    <property type="match status" value="1"/>
</dbReference>
<keyword evidence="4" id="KW-1185">Reference proteome</keyword>
<sequence length="269" mass="29435">MKTYHWVRASSLDFTGILPQPRSGHTAVNIGNSKIVAFGGLIDEKFLNDVTVYDSDVWQWSELSSFGDFPSPRDFAAALAIVARKVVMYGVEMVRNGFSLECTELSVSGTILLPRCGHSVTMVEKRLLMCTMAYAKVISIEQLNLCLLIILSPYSRGQIHERGGGPIMADLWALKGVIEEGRNETPGWTQLKLPGQAPSPYCGHTITSGGHYLLLFGGRGTGGWLSHYDVYHNDCLVLDRGDPIAKRISPTEVMSESRNATMANDGLGP</sequence>
<evidence type="ECO:0000256" key="2">
    <source>
        <dbReference type="ARBA" id="ARBA00022737"/>
    </source>
</evidence>
<organism evidence="3 4">
    <name type="scientific">Olea europaea subsp. europaea</name>
    <dbReference type="NCBI Taxonomy" id="158383"/>
    <lineage>
        <taxon>Eukaryota</taxon>
        <taxon>Viridiplantae</taxon>
        <taxon>Streptophyta</taxon>
        <taxon>Embryophyta</taxon>
        <taxon>Tracheophyta</taxon>
        <taxon>Spermatophyta</taxon>
        <taxon>Magnoliopsida</taxon>
        <taxon>eudicotyledons</taxon>
        <taxon>Gunneridae</taxon>
        <taxon>Pentapetalae</taxon>
        <taxon>asterids</taxon>
        <taxon>lamiids</taxon>
        <taxon>Lamiales</taxon>
        <taxon>Oleaceae</taxon>
        <taxon>Oleeae</taxon>
        <taxon>Olea</taxon>
    </lineage>
</organism>
<reference evidence="3 4" key="1">
    <citation type="submission" date="2019-12" db="EMBL/GenBank/DDBJ databases">
        <authorList>
            <person name="Alioto T."/>
            <person name="Alioto T."/>
            <person name="Gomez Garrido J."/>
        </authorList>
    </citation>
    <scope>NUCLEOTIDE SEQUENCE [LARGE SCALE GENOMIC DNA]</scope>
</reference>
<name>A0A8S0PVE6_OLEEU</name>
<accession>A0A8S0PVE6</accession>
<dbReference type="PANTHER" id="PTHR46647">
    <property type="entry name" value="RAB9 EFFECTOR PROTEIN WITH KELCH MOTIFS"/>
    <property type="match status" value="1"/>
</dbReference>
<dbReference type="SUPFAM" id="SSF117281">
    <property type="entry name" value="Kelch motif"/>
    <property type="match status" value="1"/>
</dbReference>